<name>A0A2S3UT70_9HYPH</name>
<evidence type="ECO:0000256" key="6">
    <source>
        <dbReference type="SAM" id="MobiDB-lite"/>
    </source>
</evidence>
<sequence length="376" mass="39792">MIEQSAANLSVFDLLAMSWTLEEEIARSEVSSDGQHSIFQQASGKLAIMRTSDAESPARRMTIDKESGRTTIRPRTTPPMPPVRSGILTRPDLPVVRFGTGDFAAVSESGAVCQVTARGQVLERLSNEGGPATAFCGDLSGSRLALAREKDLLIFDVASAEVAASVQLRHCVSCLAMDPNGSRVVAWGENSVSIVDWSQKEADIKTFACEGDVVDMSWSSSASHVACGSVDNTMLIIDCSTKQIQRVEGFPGAVRCVAFSEPGHALVASGAFRLVAWAEDDLPLKDEPGTSLVSGKTGFVVIDRIAAHPTRGLVASGYANGLISVTGIGTPDELILRKRSSAAVTALRWSPDGTHLIVGDAGGDCSIVTLPEKMFK</sequence>
<reference evidence="7 8" key="1">
    <citation type="submission" date="2018-01" db="EMBL/GenBank/DDBJ databases">
        <title>Genomic Encyclopedia of Archaeal and Bacterial Type Strains, Phase II (KMG-II): from individual species to whole genera.</title>
        <authorList>
            <person name="Goeker M."/>
        </authorList>
    </citation>
    <scope>NUCLEOTIDE SEQUENCE [LARGE SCALE GENOMIC DNA]</scope>
    <source>
        <strain evidence="7 8">DSM 17023</strain>
    </source>
</reference>
<evidence type="ECO:0000256" key="3">
    <source>
        <dbReference type="ARBA" id="ARBA00022737"/>
    </source>
</evidence>
<gene>
    <name evidence="7" type="ORF">CLV41_10532</name>
</gene>
<keyword evidence="3" id="KW-0677">Repeat</keyword>
<dbReference type="EMBL" id="PPCN01000005">
    <property type="protein sequence ID" value="POF30854.1"/>
    <property type="molecule type" value="Genomic_DNA"/>
</dbReference>
<dbReference type="SMART" id="SM00320">
    <property type="entry name" value="WD40"/>
    <property type="match status" value="4"/>
</dbReference>
<dbReference type="SUPFAM" id="SSF50978">
    <property type="entry name" value="WD40 repeat-like"/>
    <property type="match status" value="1"/>
</dbReference>
<accession>A0A2S3UT70</accession>
<dbReference type="Proteomes" id="UP000236959">
    <property type="component" value="Unassembled WGS sequence"/>
</dbReference>
<evidence type="ECO:0000256" key="1">
    <source>
        <dbReference type="ARBA" id="ARBA00004138"/>
    </source>
</evidence>
<feature type="region of interest" description="Disordered" evidence="6">
    <location>
        <begin position="61"/>
        <end position="86"/>
    </location>
</feature>
<dbReference type="Gene3D" id="2.130.10.10">
    <property type="entry name" value="YVTN repeat-like/Quinoprotein amine dehydrogenase"/>
    <property type="match status" value="2"/>
</dbReference>
<dbReference type="InterPro" id="IPR039857">
    <property type="entry name" value="Ift122/121"/>
</dbReference>
<keyword evidence="4" id="KW-0969">Cilium</keyword>
<keyword evidence="2" id="KW-0853">WD repeat</keyword>
<organism evidence="7 8">
    <name type="scientific">Roseibium marinum</name>
    <dbReference type="NCBI Taxonomy" id="281252"/>
    <lineage>
        <taxon>Bacteria</taxon>
        <taxon>Pseudomonadati</taxon>
        <taxon>Pseudomonadota</taxon>
        <taxon>Alphaproteobacteria</taxon>
        <taxon>Hyphomicrobiales</taxon>
        <taxon>Stappiaceae</taxon>
        <taxon>Roseibium</taxon>
    </lineage>
</organism>
<dbReference type="InterPro" id="IPR001680">
    <property type="entry name" value="WD40_rpt"/>
</dbReference>
<evidence type="ECO:0000313" key="7">
    <source>
        <dbReference type="EMBL" id="POF30854.1"/>
    </source>
</evidence>
<comment type="caution">
    <text evidence="7">The sequence shown here is derived from an EMBL/GenBank/DDBJ whole genome shotgun (WGS) entry which is preliminary data.</text>
</comment>
<dbReference type="RefSeq" id="WP_103222826.1">
    <property type="nucleotide sequence ID" value="NZ_PPCN01000005.1"/>
</dbReference>
<evidence type="ECO:0000313" key="8">
    <source>
        <dbReference type="Proteomes" id="UP000236959"/>
    </source>
</evidence>
<dbReference type="PANTHER" id="PTHR12764">
    <property type="entry name" value="WD REPEAT DOMAIN-RELATED"/>
    <property type="match status" value="1"/>
</dbReference>
<dbReference type="Pfam" id="PF00400">
    <property type="entry name" value="WD40"/>
    <property type="match status" value="2"/>
</dbReference>
<evidence type="ECO:0000256" key="2">
    <source>
        <dbReference type="ARBA" id="ARBA00022574"/>
    </source>
</evidence>
<dbReference type="InterPro" id="IPR036322">
    <property type="entry name" value="WD40_repeat_dom_sf"/>
</dbReference>
<dbReference type="AlphaFoldDB" id="A0A2S3UT70"/>
<evidence type="ECO:0000256" key="5">
    <source>
        <dbReference type="ARBA" id="ARBA00023273"/>
    </source>
</evidence>
<dbReference type="OrthoDB" id="8192299at2"/>
<protein>
    <submittedName>
        <fullName evidence="7">WD domain G-beta repeat uncharacterized protein</fullName>
    </submittedName>
</protein>
<proteinExistence type="predicted"/>
<dbReference type="PANTHER" id="PTHR12764:SF5">
    <property type="entry name" value="LD29485P"/>
    <property type="match status" value="1"/>
</dbReference>
<keyword evidence="8" id="KW-1185">Reference proteome</keyword>
<keyword evidence="5" id="KW-0966">Cell projection</keyword>
<dbReference type="GO" id="GO:0030991">
    <property type="term" value="C:intraciliary transport particle A"/>
    <property type="evidence" value="ECO:0007669"/>
    <property type="project" value="TreeGrafter"/>
</dbReference>
<comment type="subcellular location">
    <subcellularLocation>
        <location evidence="1">Cell projection</location>
        <location evidence="1">Cilium</location>
    </subcellularLocation>
</comment>
<evidence type="ECO:0000256" key="4">
    <source>
        <dbReference type="ARBA" id="ARBA00023069"/>
    </source>
</evidence>
<dbReference type="InterPro" id="IPR015943">
    <property type="entry name" value="WD40/YVTN_repeat-like_dom_sf"/>
</dbReference>